<sequence length="175" mass="19574">MLIVTKKLSVLLDLQSRYRINAVGKRNPTPLNDRVYVWLINNLCSSATNWNLDYWTIHSLIHVFCSGKGCRLIVGSESFSRKRESSKTVVVLRQKAGTQLDNSIQPRGKWRSCSINAVYREADHSKKPGRAVFQVSTGTYMPVSLNSYYLSAVGGSTASDYCHESVVSILEDALL</sequence>
<reference evidence="1" key="1">
    <citation type="submission" date="2020-11" db="EMBL/GenBank/DDBJ databases">
        <title>Adaptations for nitrogen fixation in a non-lichenized fungal sporocarp promotes dispersal by wood-feeding termites.</title>
        <authorList>
            <consortium name="DOE Joint Genome Institute"/>
            <person name="Koch R.A."/>
            <person name="Yoon G."/>
            <person name="Arayal U."/>
            <person name="Lail K."/>
            <person name="Amirebrahimi M."/>
            <person name="Labutti K."/>
            <person name="Lipzen A."/>
            <person name="Riley R."/>
            <person name="Barry K."/>
            <person name="Henrissat B."/>
            <person name="Grigoriev I.V."/>
            <person name="Herr J.R."/>
            <person name="Aime M.C."/>
        </authorList>
    </citation>
    <scope>NUCLEOTIDE SEQUENCE</scope>
    <source>
        <strain evidence="1">MCA 3950</strain>
    </source>
</reference>
<protein>
    <submittedName>
        <fullName evidence="1">Uncharacterized protein</fullName>
    </submittedName>
</protein>
<organism evidence="1 2">
    <name type="scientific">Guyanagaster necrorhizus</name>
    <dbReference type="NCBI Taxonomy" id="856835"/>
    <lineage>
        <taxon>Eukaryota</taxon>
        <taxon>Fungi</taxon>
        <taxon>Dikarya</taxon>
        <taxon>Basidiomycota</taxon>
        <taxon>Agaricomycotina</taxon>
        <taxon>Agaricomycetes</taxon>
        <taxon>Agaricomycetidae</taxon>
        <taxon>Agaricales</taxon>
        <taxon>Marasmiineae</taxon>
        <taxon>Physalacriaceae</taxon>
        <taxon>Guyanagaster</taxon>
    </lineage>
</organism>
<gene>
    <name evidence="1" type="ORF">BT62DRAFT_994864</name>
</gene>
<evidence type="ECO:0000313" key="2">
    <source>
        <dbReference type="Proteomes" id="UP000812287"/>
    </source>
</evidence>
<proteinExistence type="predicted"/>
<dbReference type="RefSeq" id="XP_043038884.1">
    <property type="nucleotide sequence ID" value="XM_043190485.1"/>
</dbReference>
<comment type="caution">
    <text evidence="1">The sequence shown here is derived from an EMBL/GenBank/DDBJ whole genome shotgun (WGS) entry which is preliminary data.</text>
</comment>
<dbReference type="Proteomes" id="UP000812287">
    <property type="component" value="Unassembled WGS sequence"/>
</dbReference>
<dbReference type="GeneID" id="66112782"/>
<keyword evidence="2" id="KW-1185">Reference proteome</keyword>
<accession>A0A9P8ARN7</accession>
<name>A0A9P8ARN7_9AGAR</name>
<dbReference type="AlphaFoldDB" id="A0A9P8ARN7"/>
<evidence type="ECO:0000313" key="1">
    <source>
        <dbReference type="EMBL" id="KAG7445384.1"/>
    </source>
</evidence>
<dbReference type="EMBL" id="MU250537">
    <property type="protein sequence ID" value="KAG7445384.1"/>
    <property type="molecule type" value="Genomic_DNA"/>
</dbReference>